<feature type="compositionally biased region" description="Polar residues" evidence="1">
    <location>
        <begin position="230"/>
        <end position="239"/>
    </location>
</feature>
<feature type="region of interest" description="Disordered" evidence="1">
    <location>
        <begin position="1"/>
        <end position="113"/>
    </location>
</feature>
<feature type="compositionally biased region" description="Basic residues" evidence="1">
    <location>
        <begin position="1"/>
        <end position="11"/>
    </location>
</feature>
<name>A0A0M8N2F9_ESCWE</name>
<feature type="compositionally biased region" description="Basic and acidic residues" evidence="1">
    <location>
        <begin position="91"/>
        <end position="101"/>
    </location>
</feature>
<dbReference type="STRING" id="150374.A0A0M8N2F9"/>
<feature type="compositionally biased region" description="Low complexity" evidence="1">
    <location>
        <begin position="218"/>
        <end position="229"/>
    </location>
</feature>
<proteinExistence type="predicted"/>
<reference evidence="2 3" key="1">
    <citation type="submission" date="2015-07" db="EMBL/GenBank/DDBJ databases">
        <title>The genome of the fungus Escovopsis weberi, a specialized disease agent of ant agriculture.</title>
        <authorList>
            <person name="de Man T.J."/>
            <person name="Stajich J.E."/>
            <person name="Kubicek C.P."/>
            <person name="Chenthamara K."/>
            <person name="Atanasova L."/>
            <person name="Druzhinina I.S."/>
            <person name="Birnbaum S."/>
            <person name="Barribeau S.M."/>
            <person name="Teiling C."/>
            <person name="Suen G."/>
            <person name="Currie C."/>
            <person name="Gerardo N.M."/>
        </authorList>
    </citation>
    <scope>NUCLEOTIDE SEQUENCE [LARGE SCALE GENOMIC DNA]</scope>
</reference>
<protein>
    <submittedName>
        <fullName evidence="2">Uncharacterized protein</fullName>
    </submittedName>
</protein>
<organism evidence="2 3">
    <name type="scientific">Escovopsis weberi</name>
    <dbReference type="NCBI Taxonomy" id="150374"/>
    <lineage>
        <taxon>Eukaryota</taxon>
        <taxon>Fungi</taxon>
        <taxon>Dikarya</taxon>
        <taxon>Ascomycota</taxon>
        <taxon>Pezizomycotina</taxon>
        <taxon>Sordariomycetes</taxon>
        <taxon>Hypocreomycetidae</taxon>
        <taxon>Hypocreales</taxon>
        <taxon>Hypocreaceae</taxon>
        <taxon>Escovopsis</taxon>
    </lineage>
</organism>
<feature type="compositionally biased region" description="Polar residues" evidence="1">
    <location>
        <begin position="28"/>
        <end position="45"/>
    </location>
</feature>
<dbReference type="AlphaFoldDB" id="A0A0M8N2F9"/>
<evidence type="ECO:0000313" key="2">
    <source>
        <dbReference type="EMBL" id="KOS18580.1"/>
    </source>
</evidence>
<feature type="region of interest" description="Disordered" evidence="1">
    <location>
        <begin position="212"/>
        <end position="338"/>
    </location>
</feature>
<feature type="compositionally biased region" description="Polar residues" evidence="1">
    <location>
        <begin position="102"/>
        <end position="111"/>
    </location>
</feature>
<dbReference type="EMBL" id="LGSR01000020">
    <property type="protein sequence ID" value="KOS18580.1"/>
    <property type="molecule type" value="Genomic_DNA"/>
</dbReference>
<feature type="compositionally biased region" description="Low complexity" evidence="1">
    <location>
        <begin position="46"/>
        <end position="61"/>
    </location>
</feature>
<evidence type="ECO:0000313" key="3">
    <source>
        <dbReference type="Proteomes" id="UP000053831"/>
    </source>
</evidence>
<feature type="region of interest" description="Disordered" evidence="1">
    <location>
        <begin position="159"/>
        <end position="186"/>
    </location>
</feature>
<comment type="caution">
    <text evidence="2">The sequence shown here is derived from an EMBL/GenBank/DDBJ whole genome shotgun (WGS) entry which is preliminary data.</text>
</comment>
<evidence type="ECO:0000256" key="1">
    <source>
        <dbReference type="SAM" id="MobiDB-lite"/>
    </source>
</evidence>
<keyword evidence="3" id="KW-1185">Reference proteome</keyword>
<dbReference type="Proteomes" id="UP000053831">
    <property type="component" value="Unassembled WGS sequence"/>
</dbReference>
<sequence length="338" mass="35836">MLPATRRRSARLAHTAPKITITAPEPASATSKTQSPVRETLMSNNRAATPRATPATPASAVPKPPSTEMHPSKFQQTSFAPSSALELGFSDIKDPRRRDSTHGSGIDSTPSRIGGVSASAFSFRVKPPNWTWEKNTKAQEVMAGLKGDVAKFKAELVAAQKEAGQSSPSNPAPGERTFARPRSKTGRFSAAHLAEFKKMDSIEGHASAWRAQNAKFTPAKPAPAGASKSTLDVSPTPHKSNSKRIPTKLPAPEAAPNDRSRFGLKRKQSAAQIGGGQTPKKPEGANRSRSPALLSKQTVSSSAKRLKQNAGDDASTTRPKNQDEDATPKPPSTASLSE</sequence>
<gene>
    <name evidence="2" type="ORF">ESCO_000151</name>
</gene>
<accession>A0A0M8N2F9</accession>
<dbReference type="OrthoDB" id="5204833at2759"/>